<evidence type="ECO:0000259" key="1">
    <source>
        <dbReference type="SMART" id="SM00408"/>
    </source>
</evidence>
<dbReference type="SMART" id="SM00408">
    <property type="entry name" value="IGc2"/>
    <property type="match status" value="1"/>
</dbReference>
<keyword evidence="4" id="KW-1185">Reference proteome</keyword>
<feature type="non-terminal residue" evidence="3">
    <location>
        <position position="238"/>
    </location>
</feature>
<dbReference type="SUPFAM" id="SSF48726">
    <property type="entry name" value="Immunoglobulin"/>
    <property type="match status" value="2"/>
</dbReference>
<evidence type="ECO:0000313" key="4">
    <source>
        <dbReference type="Proteomes" id="UP001164746"/>
    </source>
</evidence>
<proteinExistence type="predicted"/>
<dbReference type="InterPro" id="IPR036179">
    <property type="entry name" value="Ig-like_dom_sf"/>
</dbReference>
<sequence length="238" mass="26752">VSWRKASAPSPLIVGKMVFTADNRFQVAHVPDREEWNLLIKNVNHDDAGLYECQVSSKEKYIRRIVRVIVKDRPYADRAIVINGPHTVKRGESLLLSCNATGGKSAPSDLDWMKDDKKLTADKSGRINITKHISYVTNTIVSNLTIKKVVESDEGVYVCRTSDEMVKNVSIEVTGEGSENVKRTISQDAPATSCATSSTFVLYMFVFVVHCSLRYSQLVHLVLFFCGYLWRSQEFPIS</sequence>
<dbReference type="PANTHER" id="PTHR23279:SF36">
    <property type="entry name" value="DEFECTIVE PROBOSCIS EXTENSION RESPONSE 9, ISOFORM A"/>
    <property type="match status" value="1"/>
</dbReference>
<feature type="domain" description="Immunoglobulin" evidence="2">
    <location>
        <begin position="83"/>
        <end position="174"/>
    </location>
</feature>
<dbReference type="Pfam" id="PF07686">
    <property type="entry name" value="V-set"/>
    <property type="match status" value="1"/>
</dbReference>
<dbReference type="SMART" id="SM00409">
    <property type="entry name" value="IG"/>
    <property type="match status" value="2"/>
</dbReference>
<protein>
    <submittedName>
        <fullName evidence="3">BASI-like protein</fullName>
    </submittedName>
</protein>
<accession>A0ABY7DQ04</accession>
<dbReference type="InterPro" id="IPR037448">
    <property type="entry name" value="Zig-8"/>
</dbReference>
<dbReference type="Proteomes" id="UP001164746">
    <property type="component" value="Chromosome 3"/>
</dbReference>
<dbReference type="EMBL" id="CP111014">
    <property type="protein sequence ID" value="WAQ99777.1"/>
    <property type="molecule type" value="Genomic_DNA"/>
</dbReference>
<dbReference type="InterPro" id="IPR003599">
    <property type="entry name" value="Ig_sub"/>
</dbReference>
<name>A0ABY7DQ04_MYAAR</name>
<feature type="domain" description="Immunoglobulin" evidence="2">
    <location>
        <begin position="9"/>
        <end position="71"/>
    </location>
</feature>
<feature type="domain" description="Immunoglobulin subtype 2" evidence="1">
    <location>
        <begin position="89"/>
        <end position="166"/>
    </location>
</feature>
<evidence type="ECO:0000313" key="3">
    <source>
        <dbReference type="EMBL" id="WAQ99777.1"/>
    </source>
</evidence>
<gene>
    <name evidence="3" type="ORF">MAR_024150</name>
</gene>
<evidence type="ECO:0000259" key="2">
    <source>
        <dbReference type="SMART" id="SM00409"/>
    </source>
</evidence>
<dbReference type="PANTHER" id="PTHR23279">
    <property type="entry name" value="DEFECTIVE PROBOSCIS EXTENSION RESPONSE DPR -RELATED"/>
    <property type="match status" value="1"/>
</dbReference>
<dbReference type="Gene3D" id="2.60.40.10">
    <property type="entry name" value="Immunoglobulins"/>
    <property type="match status" value="2"/>
</dbReference>
<organism evidence="3 4">
    <name type="scientific">Mya arenaria</name>
    <name type="common">Soft-shell clam</name>
    <dbReference type="NCBI Taxonomy" id="6604"/>
    <lineage>
        <taxon>Eukaryota</taxon>
        <taxon>Metazoa</taxon>
        <taxon>Spiralia</taxon>
        <taxon>Lophotrochozoa</taxon>
        <taxon>Mollusca</taxon>
        <taxon>Bivalvia</taxon>
        <taxon>Autobranchia</taxon>
        <taxon>Heteroconchia</taxon>
        <taxon>Euheterodonta</taxon>
        <taxon>Imparidentia</taxon>
        <taxon>Neoheterodontei</taxon>
        <taxon>Myida</taxon>
        <taxon>Myoidea</taxon>
        <taxon>Myidae</taxon>
        <taxon>Mya</taxon>
    </lineage>
</organism>
<dbReference type="InterPro" id="IPR013783">
    <property type="entry name" value="Ig-like_fold"/>
</dbReference>
<dbReference type="InterPro" id="IPR013106">
    <property type="entry name" value="Ig_V-set"/>
</dbReference>
<dbReference type="InterPro" id="IPR003598">
    <property type="entry name" value="Ig_sub2"/>
</dbReference>
<reference evidence="3" key="1">
    <citation type="submission" date="2022-11" db="EMBL/GenBank/DDBJ databases">
        <title>Centuries of genome instability and evolution in soft-shell clam transmissible cancer (bioRxiv).</title>
        <authorList>
            <person name="Hart S.F.M."/>
            <person name="Yonemitsu M.A."/>
            <person name="Giersch R.M."/>
            <person name="Beal B.F."/>
            <person name="Arriagada G."/>
            <person name="Davis B.W."/>
            <person name="Ostrander E.A."/>
            <person name="Goff S.P."/>
            <person name="Metzger M.J."/>
        </authorList>
    </citation>
    <scope>NUCLEOTIDE SEQUENCE</scope>
    <source>
        <strain evidence="3">MELC-2E11</strain>
        <tissue evidence="3">Siphon/mantle</tissue>
    </source>
</reference>
<dbReference type="Pfam" id="PF13927">
    <property type="entry name" value="Ig_3"/>
    <property type="match status" value="1"/>
</dbReference>